<dbReference type="Proteomes" id="UP001159363">
    <property type="component" value="Chromosome 7"/>
</dbReference>
<dbReference type="EMBL" id="JARBHB010000008">
    <property type="protein sequence ID" value="KAJ8878152.1"/>
    <property type="molecule type" value="Genomic_DNA"/>
</dbReference>
<accession>A0ABQ9H1L4</accession>
<evidence type="ECO:0000313" key="1">
    <source>
        <dbReference type="EMBL" id="KAJ8878152.1"/>
    </source>
</evidence>
<reference evidence="1 2" key="1">
    <citation type="submission" date="2023-02" db="EMBL/GenBank/DDBJ databases">
        <title>LHISI_Scaffold_Assembly.</title>
        <authorList>
            <person name="Stuart O.P."/>
            <person name="Cleave R."/>
            <person name="Magrath M.J.L."/>
            <person name="Mikheyev A.S."/>
        </authorList>
    </citation>
    <scope>NUCLEOTIDE SEQUENCE [LARGE SCALE GENOMIC DNA]</scope>
    <source>
        <strain evidence="1">Daus_M_001</strain>
        <tissue evidence="1">Leg muscle</tissue>
    </source>
</reference>
<name>A0ABQ9H1L4_9NEOP</name>
<evidence type="ECO:0008006" key="3">
    <source>
        <dbReference type="Google" id="ProtNLM"/>
    </source>
</evidence>
<proteinExistence type="predicted"/>
<gene>
    <name evidence="1" type="ORF">PR048_022619</name>
</gene>
<organism evidence="1 2">
    <name type="scientific">Dryococelus australis</name>
    <dbReference type="NCBI Taxonomy" id="614101"/>
    <lineage>
        <taxon>Eukaryota</taxon>
        <taxon>Metazoa</taxon>
        <taxon>Ecdysozoa</taxon>
        <taxon>Arthropoda</taxon>
        <taxon>Hexapoda</taxon>
        <taxon>Insecta</taxon>
        <taxon>Pterygota</taxon>
        <taxon>Neoptera</taxon>
        <taxon>Polyneoptera</taxon>
        <taxon>Phasmatodea</taxon>
        <taxon>Verophasmatodea</taxon>
        <taxon>Anareolatae</taxon>
        <taxon>Phasmatidae</taxon>
        <taxon>Eurycanthinae</taxon>
        <taxon>Dryococelus</taxon>
    </lineage>
</organism>
<evidence type="ECO:0000313" key="2">
    <source>
        <dbReference type="Proteomes" id="UP001159363"/>
    </source>
</evidence>
<protein>
    <recommendedName>
        <fullName evidence="3">DDE-1 domain-containing protein</fullName>
    </recommendedName>
</protein>
<keyword evidence="2" id="KW-1185">Reference proteome</keyword>
<sequence>MFHMLRAHQQTPYLLSKISNTDQTFIYFDMPRKSTVHIIIEQCSKNEKLYCTVIFAVRVDRKNILKGVKFQSGIYMCATLCFAEKPTILVLDSFRGHLVEEVKHYLQENKTVMLVFATIECFPQQALSRLLKLFLRQEIAGNHHKMTPTGKLKRPQVLCSWELIPLEIFIKSIKNTGILDDS</sequence>
<comment type="caution">
    <text evidence="1">The sequence shown here is derived from an EMBL/GenBank/DDBJ whole genome shotgun (WGS) entry which is preliminary data.</text>
</comment>